<name>A0A1Q2YB43_9ASCO</name>
<gene>
    <name evidence="1" type="ORF">PMKS-000210</name>
</gene>
<dbReference type="InterPro" id="IPR016024">
    <property type="entry name" value="ARM-type_fold"/>
</dbReference>
<reference evidence="1 2" key="1">
    <citation type="submission" date="2016-08" db="EMBL/GenBank/DDBJ databases">
        <title>Whole genome shotgun sequence of Pichia membranifaciens KS47-1.</title>
        <authorList>
            <person name="Konishi M."/>
            <person name="Ishida M."/>
            <person name="Arakawa T."/>
            <person name="Kato Y."/>
            <person name="Horiuchi J."/>
        </authorList>
    </citation>
    <scope>NUCLEOTIDE SEQUENCE [LARGE SCALE GENOMIC DNA]</scope>
    <source>
        <strain evidence="1 2">KS47-1</strain>
    </source>
</reference>
<comment type="caution">
    <text evidence="1">The sequence shown here is derived from an EMBL/GenBank/DDBJ whole genome shotgun (WGS) entry which is preliminary data.</text>
</comment>
<protein>
    <submittedName>
        <fullName evidence="1">Uncharacterized protein</fullName>
    </submittedName>
</protein>
<dbReference type="SUPFAM" id="SSF48371">
    <property type="entry name" value="ARM repeat"/>
    <property type="match status" value="1"/>
</dbReference>
<dbReference type="OrthoDB" id="1104827at2759"/>
<dbReference type="Gene3D" id="1.25.10.10">
    <property type="entry name" value="Leucine-rich Repeat Variant"/>
    <property type="match status" value="1"/>
</dbReference>
<dbReference type="Proteomes" id="UP000186136">
    <property type="component" value="Unassembled WGS sequence"/>
</dbReference>
<keyword evidence="2" id="KW-1185">Reference proteome</keyword>
<dbReference type="EMBL" id="BDGI01000004">
    <property type="protein sequence ID" value="GAV26754.1"/>
    <property type="molecule type" value="Genomic_DNA"/>
</dbReference>
<sequence length="212" mass="24063">MPDTTSTDDTGSSQSLLKGTQKNFLDGRQLSQSHAFNTPSTSPDLYIDRFDMGCEINHDSYLQYSDDHNRRITKLGLELAGKGLSHKNGLTQFHKGGAPIPENKSIHIDPSADYTAQRVHRNLSSSSTDSKHLDLKSSPTFFTERLKAHKMTMKDFRDLAKLIDSSNSTQNNDWCHEFLRLDGVDLLRKELKRVNKISIKSNEQLKKWQLTV</sequence>
<proteinExistence type="predicted"/>
<dbReference type="InterPro" id="IPR011989">
    <property type="entry name" value="ARM-like"/>
</dbReference>
<evidence type="ECO:0000313" key="2">
    <source>
        <dbReference type="Proteomes" id="UP000186136"/>
    </source>
</evidence>
<evidence type="ECO:0000313" key="1">
    <source>
        <dbReference type="EMBL" id="GAV26754.1"/>
    </source>
</evidence>
<dbReference type="AlphaFoldDB" id="A0A1Q2YB43"/>
<accession>A0A1Q2YB43</accession>
<organism evidence="1 2">
    <name type="scientific">Pichia membranifaciens</name>
    <dbReference type="NCBI Taxonomy" id="4926"/>
    <lineage>
        <taxon>Eukaryota</taxon>
        <taxon>Fungi</taxon>
        <taxon>Dikarya</taxon>
        <taxon>Ascomycota</taxon>
        <taxon>Saccharomycotina</taxon>
        <taxon>Pichiomycetes</taxon>
        <taxon>Pichiales</taxon>
        <taxon>Pichiaceae</taxon>
        <taxon>Pichia</taxon>
    </lineage>
</organism>